<keyword evidence="3" id="KW-1185">Reference proteome</keyword>
<dbReference type="Proteomes" id="UP001416858">
    <property type="component" value="Unassembled WGS sequence"/>
</dbReference>
<evidence type="ECO:0000313" key="2">
    <source>
        <dbReference type="EMBL" id="GAA5505782.1"/>
    </source>
</evidence>
<protein>
    <submittedName>
        <fullName evidence="2">(R)-2-haloacid dehalogenase</fullName>
    </submittedName>
</protein>
<accession>A0ABP9VKQ9</accession>
<evidence type="ECO:0000313" key="3">
    <source>
        <dbReference type="Proteomes" id="UP001416858"/>
    </source>
</evidence>
<gene>
    <name evidence="2" type="primary">hadD</name>
    <name evidence="2" type="ORF">Rcae01_01229</name>
</gene>
<name>A0ABP9VKQ9_9BACT</name>
<dbReference type="Pfam" id="PF10778">
    <property type="entry name" value="DehI"/>
    <property type="match status" value="1"/>
</dbReference>
<reference evidence="2 3" key="1">
    <citation type="submission" date="2024-02" db="EMBL/GenBank/DDBJ databases">
        <title>Rhodopirellula caenicola NBRC 110016.</title>
        <authorList>
            <person name="Ichikawa N."/>
            <person name="Katano-Makiyama Y."/>
            <person name="Hidaka K."/>
        </authorList>
    </citation>
    <scope>NUCLEOTIDE SEQUENCE [LARGE SCALE GENOMIC DNA]</scope>
    <source>
        <strain evidence="2 3">NBRC 110016</strain>
    </source>
</reference>
<comment type="caution">
    <text evidence="2">The sequence shown here is derived from an EMBL/GenBank/DDBJ whole genome shotgun (WGS) entry which is preliminary data.</text>
</comment>
<dbReference type="EMBL" id="BAABRO010000002">
    <property type="protein sequence ID" value="GAA5505782.1"/>
    <property type="molecule type" value="Genomic_DNA"/>
</dbReference>
<organism evidence="2 3">
    <name type="scientific">Novipirellula caenicola</name>
    <dbReference type="NCBI Taxonomy" id="1536901"/>
    <lineage>
        <taxon>Bacteria</taxon>
        <taxon>Pseudomonadati</taxon>
        <taxon>Planctomycetota</taxon>
        <taxon>Planctomycetia</taxon>
        <taxon>Pirellulales</taxon>
        <taxon>Pirellulaceae</taxon>
        <taxon>Novipirellula</taxon>
    </lineage>
</organism>
<proteinExistence type="predicted"/>
<sequence length="319" mass="35645">MLTQGEDVVFGSNQTSPVAEYAATGEIERVYHEVRQTLRVRGINLIFRTWAGHKGLLPILWDTVRPNAETMMFEQSSDQIRAAAVELAKPLGDLGAKQQTSLGPSQAFQLHEILKLYHYINPKLLLIASAVRQGLDGELSIKRYSATEPAERIAPGVPAEMAALEMEDENPSDEQLQTLFSDITETLSLRSINSDYRSLALWPNYLDAVWRNLKPKVQSPAYTAAADHLRERSRRLASELPYPVPLSRTRLEGEGIDFDETLRSCETFEQLLPGLILNIAMCLRDWQPDDALLQSPFPATAISPNSQNDERPEFTGGAK</sequence>
<evidence type="ECO:0000256" key="1">
    <source>
        <dbReference type="SAM" id="MobiDB-lite"/>
    </source>
</evidence>
<dbReference type="InterPro" id="IPR019714">
    <property type="entry name" value="2-haloacid_dehalogenase_DehI"/>
</dbReference>
<feature type="region of interest" description="Disordered" evidence="1">
    <location>
        <begin position="297"/>
        <end position="319"/>
    </location>
</feature>